<comment type="caution">
    <text evidence="1">The sequence shown here is derived from an EMBL/GenBank/DDBJ whole genome shotgun (WGS) entry which is preliminary data.</text>
</comment>
<gene>
    <name evidence="1" type="ORF">J2793_000879</name>
</gene>
<organism evidence="1 2">
    <name type="scientific">Paraburkholderia caledonica</name>
    <dbReference type="NCBI Taxonomy" id="134536"/>
    <lineage>
        <taxon>Bacteria</taxon>
        <taxon>Pseudomonadati</taxon>
        <taxon>Pseudomonadota</taxon>
        <taxon>Betaproteobacteria</taxon>
        <taxon>Burkholderiales</taxon>
        <taxon>Burkholderiaceae</taxon>
        <taxon>Paraburkholderia</taxon>
    </lineage>
</organism>
<accession>A0AB73I6E1</accession>
<proteinExistence type="predicted"/>
<dbReference type="NCBIfam" id="NF041705">
    <property type="entry name" value="RIPP_cyclo_YhhA"/>
    <property type="match status" value="1"/>
</dbReference>
<sequence length="65" mass="7177">MHQGLNIGAEQPVIAPTQALGAKMDLEVNLSDVSSVALARLVEEVRNEDLPGATMYDRTYNRHNR</sequence>
<protein>
    <submittedName>
        <fullName evidence="1">Uncharacterized protein</fullName>
    </submittedName>
</protein>
<dbReference type="AlphaFoldDB" id="A0AB73I6E1"/>
<dbReference type="Proteomes" id="UP001229486">
    <property type="component" value="Unassembled WGS sequence"/>
</dbReference>
<name>A0AB73I6E1_9BURK</name>
<evidence type="ECO:0000313" key="2">
    <source>
        <dbReference type="Proteomes" id="UP001229486"/>
    </source>
</evidence>
<dbReference type="RefSeq" id="WP_392392742.1">
    <property type="nucleotide sequence ID" value="NZ_JAURTK010000001.1"/>
</dbReference>
<dbReference type="EMBL" id="JAURTK010000001">
    <property type="protein sequence ID" value="MDP9645457.1"/>
    <property type="molecule type" value="Genomic_DNA"/>
</dbReference>
<reference evidence="1" key="1">
    <citation type="submission" date="2023-07" db="EMBL/GenBank/DDBJ databases">
        <title>Sorghum-associated microbial communities from plants grown in Nebraska, USA.</title>
        <authorList>
            <person name="Schachtman D."/>
        </authorList>
    </citation>
    <scope>NUCLEOTIDE SEQUENCE</scope>
    <source>
        <strain evidence="1">DS1061</strain>
    </source>
</reference>
<evidence type="ECO:0000313" key="1">
    <source>
        <dbReference type="EMBL" id="MDP9645457.1"/>
    </source>
</evidence>